<protein>
    <submittedName>
        <fullName evidence="5">FadR family transcriptional regulator</fullName>
    </submittedName>
</protein>
<dbReference type="InterPro" id="IPR000524">
    <property type="entry name" value="Tscrpt_reg_HTH_GntR"/>
</dbReference>
<name>A0A418KG80_9ACTN</name>
<sequence length="268" mass="29335">MGRPGAACGPGHYSVILQITAMPGGVHVAQGDQLTRLTALPRPPSLHESVQTALRDYILTNGLRAGDGLPAEGALAQQLGVSRNSVREAVKGLVSLGILETRRGSGVFVKDFSLSLLIDNLPFNLLFDYSELADLLEVRRAVENDLIERAVRNMSDRTRSELEQILSEMKEKSERGADVLDEDRRFHRTLFADAGNAVALKLLDAFWLTMSRAVAQRAEIADDRPADTYRQHDAIYQAVLGGDVAAVHDALSDHYDPILSRLDRTGPL</sequence>
<dbReference type="AlphaFoldDB" id="A0A418KG80"/>
<evidence type="ECO:0000256" key="1">
    <source>
        <dbReference type="ARBA" id="ARBA00023015"/>
    </source>
</evidence>
<evidence type="ECO:0000256" key="3">
    <source>
        <dbReference type="ARBA" id="ARBA00023163"/>
    </source>
</evidence>
<dbReference type="Gene3D" id="1.10.10.10">
    <property type="entry name" value="Winged helix-like DNA-binding domain superfamily/Winged helix DNA-binding domain"/>
    <property type="match status" value="1"/>
</dbReference>
<keyword evidence="3" id="KW-0804">Transcription</keyword>
<dbReference type="GO" id="GO:0003700">
    <property type="term" value="F:DNA-binding transcription factor activity"/>
    <property type="evidence" value="ECO:0007669"/>
    <property type="project" value="InterPro"/>
</dbReference>
<proteinExistence type="predicted"/>
<comment type="caution">
    <text evidence="5">The sequence shown here is derived from an EMBL/GenBank/DDBJ whole genome shotgun (WGS) entry which is preliminary data.</text>
</comment>
<dbReference type="PANTHER" id="PTHR43537:SF54">
    <property type="entry name" value="TRANSCRIPTIONAL REGULATOR, GNTR FAMILY"/>
    <property type="match status" value="1"/>
</dbReference>
<reference evidence="5 6" key="1">
    <citation type="submission" date="2018-09" db="EMBL/GenBank/DDBJ databases">
        <title>Isolation, diversity and antifungal activity of actinobacteria from wheat.</title>
        <authorList>
            <person name="Han C."/>
        </authorList>
    </citation>
    <scope>NUCLEOTIDE SEQUENCE [LARGE SCALE GENOMIC DNA]</scope>
    <source>
        <strain evidence="5 6">NEAU-YY265</strain>
    </source>
</reference>
<dbReference type="Pfam" id="PF07729">
    <property type="entry name" value="FCD"/>
    <property type="match status" value="1"/>
</dbReference>
<dbReference type="InterPro" id="IPR036388">
    <property type="entry name" value="WH-like_DNA-bd_sf"/>
</dbReference>
<dbReference type="PROSITE" id="PS50949">
    <property type="entry name" value="HTH_GNTR"/>
    <property type="match status" value="1"/>
</dbReference>
<dbReference type="SMART" id="SM00895">
    <property type="entry name" value="FCD"/>
    <property type="match status" value="1"/>
</dbReference>
<keyword evidence="6" id="KW-1185">Reference proteome</keyword>
<keyword evidence="2" id="KW-0238">DNA-binding</keyword>
<dbReference type="InterPro" id="IPR008920">
    <property type="entry name" value="TF_FadR/GntR_C"/>
</dbReference>
<evidence type="ECO:0000313" key="5">
    <source>
        <dbReference type="EMBL" id="RIQ10905.1"/>
    </source>
</evidence>
<feature type="domain" description="HTH gntR-type" evidence="4">
    <location>
        <begin position="44"/>
        <end position="112"/>
    </location>
</feature>
<dbReference type="SUPFAM" id="SSF48008">
    <property type="entry name" value="GntR ligand-binding domain-like"/>
    <property type="match status" value="1"/>
</dbReference>
<organism evidence="5 6">
    <name type="scientific">Jiangella rhizosphaerae</name>
    <dbReference type="NCBI Taxonomy" id="2293569"/>
    <lineage>
        <taxon>Bacteria</taxon>
        <taxon>Bacillati</taxon>
        <taxon>Actinomycetota</taxon>
        <taxon>Actinomycetes</taxon>
        <taxon>Jiangellales</taxon>
        <taxon>Jiangellaceae</taxon>
        <taxon>Jiangella</taxon>
    </lineage>
</organism>
<accession>A0A418KG80</accession>
<keyword evidence="1" id="KW-0805">Transcription regulation</keyword>
<dbReference type="InterPro" id="IPR036390">
    <property type="entry name" value="WH_DNA-bd_sf"/>
</dbReference>
<dbReference type="Pfam" id="PF00392">
    <property type="entry name" value="GntR"/>
    <property type="match status" value="1"/>
</dbReference>
<dbReference type="SUPFAM" id="SSF46785">
    <property type="entry name" value="Winged helix' DNA-binding domain"/>
    <property type="match status" value="1"/>
</dbReference>
<evidence type="ECO:0000256" key="2">
    <source>
        <dbReference type="ARBA" id="ARBA00023125"/>
    </source>
</evidence>
<dbReference type="GO" id="GO:0003677">
    <property type="term" value="F:DNA binding"/>
    <property type="evidence" value="ECO:0007669"/>
    <property type="project" value="UniProtKB-KW"/>
</dbReference>
<gene>
    <name evidence="5" type="ORF">DY240_30875</name>
</gene>
<dbReference type="Gene3D" id="1.20.120.530">
    <property type="entry name" value="GntR ligand-binding domain-like"/>
    <property type="match status" value="1"/>
</dbReference>
<dbReference type="PANTHER" id="PTHR43537">
    <property type="entry name" value="TRANSCRIPTIONAL REGULATOR, GNTR FAMILY"/>
    <property type="match status" value="1"/>
</dbReference>
<dbReference type="PRINTS" id="PR00035">
    <property type="entry name" value="HTHGNTR"/>
</dbReference>
<evidence type="ECO:0000313" key="6">
    <source>
        <dbReference type="Proteomes" id="UP000284057"/>
    </source>
</evidence>
<dbReference type="Proteomes" id="UP000284057">
    <property type="component" value="Unassembled WGS sequence"/>
</dbReference>
<dbReference type="SMART" id="SM00345">
    <property type="entry name" value="HTH_GNTR"/>
    <property type="match status" value="1"/>
</dbReference>
<dbReference type="InterPro" id="IPR011711">
    <property type="entry name" value="GntR_C"/>
</dbReference>
<evidence type="ECO:0000259" key="4">
    <source>
        <dbReference type="PROSITE" id="PS50949"/>
    </source>
</evidence>
<dbReference type="EMBL" id="QUAL01000440">
    <property type="protein sequence ID" value="RIQ10905.1"/>
    <property type="molecule type" value="Genomic_DNA"/>
</dbReference>
<dbReference type="CDD" id="cd07377">
    <property type="entry name" value="WHTH_GntR"/>
    <property type="match status" value="1"/>
</dbReference>